<dbReference type="Proteomes" id="UP000799771">
    <property type="component" value="Unassembled WGS sequence"/>
</dbReference>
<dbReference type="GeneID" id="54407465"/>
<evidence type="ECO:0000256" key="1">
    <source>
        <dbReference type="SAM" id="MobiDB-lite"/>
    </source>
</evidence>
<dbReference type="RefSeq" id="XP_033518025.1">
    <property type="nucleotide sequence ID" value="XM_033667033.1"/>
</dbReference>
<dbReference type="EMBL" id="ML977524">
    <property type="protein sequence ID" value="KAF2123631.1"/>
    <property type="molecule type" value="Genomic_DNA"/>
</dbReference>
<evidence type="ECO:0000313" key="3">
    <source>
        <dbReference type="Proteomes" id="UP000799771"/>
    </source>
</evidence>
<organism evidence="2 3">
    <name type="scientific">Dothidotthia symphoricarpi CBS 119687</name>
    <dbReference type="NCBI Taxonomy" id="1392245"/>
    <lineage>
        <taxon>Eukaryota</taxon>
        <taxon>Fungi</taxon>
        <taxon>Dikarya</taxon>
        <taxon>Ascomycota</taxon>
        <taxon>Pezizomycotina</taxon>
        <taxon>Dothideomycetes</taxon>
        <taxon>Pleosporomycetidae</taxon>
        <taxon>Pleosporales</taxon>
        <taxon>Dothidotthiaceae</taxon>
        <taxon>Dothidotthia</taxon>
    </lineage>
</organism>
<reference evidence="2" key="1">
    <citation type="journal article" date="2020" name="Stud. Mycol.">
        <title>101 Dothideomycetes genomes: a test case for predicting lifestyles and emergence of pathogens.</title>
        <authorList>
            <person name="Haridas S."/>
            <person name="Albert R."/>
            <person name="Binder M."/>
            <person name="Bloem J."/>
            <person name="Labutti K."/>
            <person name="Salamov A."/>
            <person name="Andreopoulos B."/>
            <person name="Baker S."/>
            <person name="Barry K."/>
            <person name="Bills G."/>
            <person name="Bluhm B."/>
            <person name="Cannon C."/>
            <person name="Castanera R."/>
            <person name="Culley D."/>
            <person name="Daum C."/>
            <person name="Ezra D."/>
            <person name="Gonzalez J."/>
            <person name="Henrissat B."/>
            <person name="Kuo A."/>
            <person name="Liang C."/>
            <person name="Lipzen A."/>
            <person name="Lutzoni F."/>
            <person name="Magnuson J."/>
            <person name="Mondo S."/>
            <person name="Nolan M."/>
            <person name="Ohm R."/>
            <person name="Pangilinan J."/>
            <person name="Park H.-J."/>
            <person name="Ramirez L."/>
            <person name="Alfaro M."/>
            <person name="Sun H."/>
            <person name="Tritt A."/>
            <person name="Yoshinaga Y."/>
            <person name="Zwiers L.-H."/>
            <person name="Turgeon B."/>
            <person name="Goodwin S."/>
            <person name="Spatafora J."/>
            <person name="Crous P."/>
            <person name="Grigoriev I."/>
        </authorList>
    </citation>
    <scope>NUCLEOTIDE SEQUENCE</scope>
    <source>
        <strain evidence="2">CBS 119687</strain>
    </source>
</reference>
<gene>
    <name evidence="2" type="ORF">P153DRAFT_361867</name>
</gene>
<feature type="compositionally biased region" description="Basic and acidic residues" evidence="1">
    <location>
        <begin position="1"/>
        <end position="14"/>
    </location>
</feature>
<protein>
    <submittedName>
        <fullName evidence="2">Uncharacterized protein</fullName>
    </submittedName>
</protein>
<proteinExistence type="predicted"/>
<feature type="region of interest" description="Disordered" evidence="1">
    <location>
        <begin position="1"/>
        <end position="23"/>
    </location>
</feature>
<evidence type="ECO:0000313" key="2">
    <source>
        <dbReference type="EMBL" id="KAF2123631.1"/>
    </source>
</evidence>
<sequence>MDHYRRSALRDHNHSTMPGRYPTDRHATVEDEHEVNYIPHSTSVNQIPYTSRHPDNFNSTYYPPPPLTTMHMPTYPSIPPLAHTRSRTTPELRFALKLQSYNPLSDELLAPISLDMPHRRLAGEAVEMRRVLDSVLRADTGGDGRVRSGDKLDVLLKVVGHLMERMGVVDDVLFRMGQVLGGGQAGEDQDEAGERDTASNGVEAKSGWFGWLR</sequence>
<dbReference type="AlphaFoldDB" id="A0A6A5ZZ89"/>
<accession>A0A6A5ZZ89</accession>
<name>A0A6A5ZZ89_9PLEO</name>
<keyword evidence="3" id="KW-1185">Reference proteome</keyword>